<sequence length="464" mass="51725">MTSEMDQQPFEHISATEGGDDIGGGEEFDYRKSQSQDYIVAHILRQEEEQEHEQQLRQLHQSLIIAGANDGRYDNDKDNIHAAAALADDVMAQSSNSSQLFADMSNWDANLQLEELYAHQGSQQVDLGDHADENFSSPVMLPAPNPLYPQTTGDVSGIFQLSSSCAPPDPSSLLPNSASLSFPNLVDDHHLPLLHLSQLPPHPPFMGDLFQPHPFAGSSMVPACGSLFGNYMAGNDTEGHHCRDESEKGKERAKTFTTERDRRSQLKERYGDLRELIPSPTKNDRASVVGDAIQYIEELKRTVNELKFLIDKKRRERERTKRQKIEDNTMDNGVSGDGDSSITKLPMGNCDNQSPYSGDCRQKFLATEEIKSHGGRRPNRRRRGSPSRYYRGRRSTVCCMFLGCSTSYSWISITLPVAILANTTASCSTQRFMKALPSMRAQSRADSWRLLIDSTPATPSCSGY</sequence>
<evidence type="ECO:0000313" key="2">
    <source>
        <dbReference type="Proteomes" id="UP001057402"/>
    </source>
</evidence>
<keyword evidence="2" id="KW-1185">Reference proteome</keyword>
<protein>
    <submittedName>
        <fullName evidence="1">Uncharacterized protein</fullName>
    </submittedName>
</protein>
<accession>A0ACB9QX41</accession>
<reference evidence="2" key="1">
    <citation type="journal article" date="2023" name="Front. Plant Sci.">
        <title>Chromosomal-level genome assembly of Melastoma candidum provides insights into trichome evolution.</title>
        <authorList>
            <person name="Zhong Y."/>
            <person name="Wu W."/>
            <person name="Sun C."/>
            <person name="Zou P."/>
            <person name="Liu Y."/>
            <person name="Dai S."/>
            <person name="Zhou R."/>
        </authorList>
    </citation>
    <scope>NUCLEOTIDE SEQUENCE [LARGE SCALE GENOMIC DNA]</scope>
</reference>
<name>A0ACB9QX41_9MYRT</name>
<gene>
    <name evidence="1" type="ORF">MLD38_019468</name>
</gene>
<dbReference type="Proteomes" id="UP001057402">
    <property type="component" value="Chromosome 5"/>
</dbReference>
<proteinExistence type="predicted"/>
<organism evidence="1 2">
    <name type="scientific">Melastoma candidum</name>
    <dbReference type="NCBI Taxonomy" id="119954"/>
    <lineage>
        <taxon>Eukaryota</taxon>
        <taxon>Viridiplantae</taxon>
        <taxon>Streptophyta</taxon>
        <taxon>Embryophyta</taxon>
        <taxon>Tracheophyta</taxon>
        <taxon>Spermatophyta</taxon>
        <taxon>Magnoliopsida</taxon>
        <taxon>eudicotyledons</taxon>
        <taxon>Gunneridae</taxon>
        <taxon>Pentapetalae</taxon>
        <taxon>rosids</taxon>
        <taxon>malvids</taxon>
        <taxon>Myrtales</taxon>
        <taxon>Melastomataceae</taxon>
        <taxon>Melastomatoideae</taxon>
        <taxon>Melastomateae</taxon>
        <taxon>Melastoma</taxon>
    </lineage>
</organism>
<comment type="caution">
    <text evidence="1">The sequence shown here is derived from an EMBL/GenBank/DDBJ whole genome shotgun (WGS) entry which is preliminary data.</text>
</comment>
<evidence type="ECO:0000313" key="1">
    <source>
        <dbReference type="EMBL" id="KAI4371205.1"/>
    </source>
</evidence>
<dbReference type="EMBL" id="CM042884">
    <property type="protein sequence ID" value="KAI4371205.1"/>
    <property type="molecule type" value="Genomic_DNA"/>
</dbReference>